<accession>A0ABV7UZ30</accession>
<evidence type="ECO:0000256" key="2">
    <source>
        <dbReference type="PROSITE-ProRule" id="PRU01091"/>
    </source>
</evidence>
<feature type="DNA-binding region" description="OmpR/PhoB-type" evidence="2">
    <location>
        <begin position="156"/>
        <end position="255"/>
    </location>
</feature>
<keyword evidence="1 2" id="KW-0238">DNA-binding</keyword>
<dbReference type="InterPro" id="IPR016032">
    <property type="entry name" value="Sig_transdc_resp-reg_C-effctor"/>
</dbReference>
<reference evidence="6" key="1">
    <citation type="journal article" date="2019" name="Int. J. Syst. Evol. Microbiol.">
        <title>The Global Catalogue of Microorganisms (GCM) 10K type strain sequencing project: providing services to taxonomists for standard genome sequencing and annotation.</title>
        <authorList>
            <consortium name="The Broad Institute Genomics Platform"/>
            <consortium name="The Broad Institute Genome Sequencing Center for Infectious Disease"/>
            <person name="Wu L."/>
            <person name="Ma J."/>
        </authorList>
    </citation>
    <scope>NUCLEOTIDE SEQUENCE [LARGE SCALE GENOMIC DNA]</scope>
    <source>
        <strain evidence="6">KCTC 42224</strain>
    </source>
</reference>
<dbReference type="Pfam" id="PF00486">
    <property type="entry name" value="Trans_reg_C"/>
    <property type="match status" value="1"/>
</dbReference>
<keyword evidence="6" id="KW-1185">Reference proteome</keyword>
<evidence type="ECO:0000259" key="4">
    <source>
        <dbReference type="PROSITE" id="PS51755"/>
    </source>
</evidence>
<dbReference type="EMBL" id="JBHRYE010000003">
    <property type="protein sequence ID" value="MFC3670159.1"/>
    <property type="molecule type" value="Genomic_DNA"/>
</dbReference>
<dbReference type="SMART" id="SM00862">
    <property type="entry name" value="Trans_reg_C"/>
    <property type="match status" value="1"/>
</dbReference>
<evidence type="ECO:0000256" key="3">
    <source>
        <dbReference type="SAM" id="MobiDB-lite"/>
    </source>
</evidence>
<feature type="domain" description="OmpR/PhoB-type" evidence="4">
    <location>
        <begin position="156"/>
        <end position="255"/>
    </location>
</feature>
<name>A0ABV7UZ30_9SPHN</name>
<protein>
    <submittedName>
        <fullName evidence="5">Winged helix-turn-helix domain-containing protein</fullName>
    </submittedName>
</protein>
<dbReference type="SUPFAM" id="SSF46894">
    <property type="entry name" value="C-terminal effector domain of the bipartite response regulators"/>
    <property type="match status" value="1"/>
</dbReference>
<dbReference type="InterPro" id="IPR001867">
    <property type="entry name" value="OmpR/PhoB-type_DNA-bd"/>
</dbReference>
<dbReference type="PROSITE" id="PS51755">
    <property type="entry name" value="OMPR_PHOB"/>
    <property type="match status" value="1"/>
</dbReference>
<sequence>MTAVHLRDLHKIAEHFNARPELLDEASMPSEQLCGVVRVLQFPDRGMVAREQWLQTCIPSREEYRFRAGEVRYLAQADQAFAVLVLSGDDCAKLLRALRDTRKLFANKIVVPFLSHSAPHDRALLLRRGADDVLHLGLSPQEGAARLAALIRRQRWASSQQAEAELATERAAAAVAELQWLCPGPIGRQGRQVLAVLFAQFGKVVSRLSLSSAARTSSHWPSERQLHVIICSIRKHLRPPFLIETLRGEGFRLHMDAANDLPWPDDSATGAADVAARKAGGKPAQRGARPAKSQQGRRRGEGRGPG</sequence>
<evidence type="ECO:0000313" key="6">
    <source>
        <dbReference type="Proteomes" id="UP001595683"/>
    </source>
</evidence>
<evidence type="ECO:0000256" key="1">
    <source>
        <dbReference type="ARBA" id="ARBA00023125"/>
    </source>
</evidence>
<dbReference type="InterPro" id="IPR036388">
    <property type="entry name" value="WH-like_DNA-bd_sf"/>
</dbReference>
<feature type="region of interest" description="Disordered" evidence="3">
    <location>
        <begin position="262"/>
        <end position="306"/>
    </location>
</feature>
<dbReference type="Proteomes" id="UP001595683">
    <property type="component" value="Unassembled WGS sequence"/>
</dbReference>
<proteinExistence type="predicted"/>
<dbReference type="RefSeq" id="WP_191325013.1">
    <property type="nucleotide sequence ID" value="NZ_BMZP01000013.1"/>
</dbReference>
<evidence type="ECO:0000313" key="5">
    <source>
        <dbReference type="EMBL" id="MFC3670159.1"/>
    </source>
</evidence>
<organism evidence="5 6">
    <name type="scientific">Novosphingobium pokkalii</name>
    <dbReference type="NCBI Taxonomy" id="1770194"/>
    <lineage>
        <taxon>Bacteria</taxon>
        <taxon>Pseudomonadati</taxon>
        <taxon>Pseudomonadota</taxon>
        <taxon>Alphaproteobacteria</taxon>
        <taxon>Sphingomonadales</taxon>
        <taxon>Sphingomonadaceae</taxon>
        <taxon>Novosphingobium</taxon>
    </lineage>
</organism>
<gene>
    <name evidence="5" type="ORF">ACFOOT_01855</name>
</gene>
<comment type="caution">
    <text evidence="5">The sequence shown here is derived from an EMBL/GenBank/DDBJ whole genome shotgun (WGS) entry which is preliminary data.</text>
</comment>
<dbReference type="Gene3D" id="1.10.10.10">
    <property type="entry name" value="Winged helix-like DNA-binding domain superfamily/Winged helix DNA-binding domain"/>
    <property type="match status" value="1"/>
</dbReference>